<keyword evidence="2" id="KW-1185">Reference proteome</keyword>
<proteinExistence type="predicted"/>
<dbReference type="Proteomes" id="UP000253551">
    <property type="component" value="Unassembled WGS sequence"/>
</dbReference>
<dbReference type="AlphaFoldDB" id="A0A367JK28"/>
<dbReference type="InterPro" id="IPR032675">
    <property type="entry name" value="LRR_dom_sf"/>
</dbReference>
<dbReference type="EMBL" id="PJQM01003184">
    <property type="protein sequence ID" value="RCH90288.1"/>
    <property type="molecule type" value="Genomic_DNA"/>
</dbReference>
<organism evidence="1 2">
    <name type="scientific">Rhizopus stolonifer</name>
    <name type="common">Rhizopus nigricans</name>
    <dbReference type="NCBI Taxonomy" id="4846"/>
    <lineage>
        <taxon>Eukaryota</taxon>
        <taxon>Fungi</taxon>
        <taxon>Fungi incertae sedis</taxon>
        <taxon>Mucoromycota</taxon>
        <taxon>Mucoromycotina</taxon>
        <taxon>Mucoromycetes</taxon>
        <taxon>Mucorales</taxon>
        <taxon>Mucorineae</taxon>
        <taxon>Rhizopodaceae</taxon>
        <taxon>Rhizopus</taxon>
    </lineage>
</organism>
<dbReference type="Gene3D" id="3.80.10.10">
    <property type="entry name" value="Ribonuclease Inhibitor"/>
    <property type="match status" value="1"/>
</dbReference>
<accession>A0A367JK28</accession>
<name>A0A367JK28_RHIST</name>
<dbReference type="OrthoDB" id="10452272at2759"/>
<evidence type="ECO:0000313" key="2">
    <source>
        <dbReference type="Proteomes" id="UP000253551"/>
    </source>
</evidence>
<evidence type="ECO:0000313" key="1">
    <source>
        <dbReference type="EMBL" id="RCH90288.1"/>
    </source>
</evidence>
<gene>
    <name evidence="1" type="ORF">CU098_007324</name>
</gene>
<protein>
    <submittedName>
        <fullName evidence="1">Uncharacterized protein</fullName>
    </submittedName>
</protein>
<dbReference type="SUPFAM" id="SSF52047">
    <property type="entry name" value="RNI-like"/>
    <property type="match status" value="1"/>
</dbReference>
<reference evidence="1 2" key="1">
    <citation type="journal article" date="2018" name="G3 (Bethesda)">
        <title>Phylogenetic and Phylogenomic Definition of Rhizopus Species.</title>
        <authorList>
            <person name="Gryganskyi A.P."/>
            <person name="Golan J."/>
            <person name="Dolatabadi S."/>
            <person name="Mondo S."/>
            <person name="Robb S."/>
            <person name="Idnurm A."/>
            <person name="Muszewska A."/>
            <person name="Steczkiewicz K."/>
            <person name="Masonjones S."/>
            <person name="Liao H.L."/>
            <person name="Gajdeczka M.T."/>
            <person name="Anike F."/>
            <person name="Vuek A."/>
            <person name="Anishchenko I.M."/>
            <person name="Voigt K."/>
            <person name="de Hoog G.S."/>
            <person name="Smith M.E."/>
            <person name="Heitman J."/>
            <person name="Vilgalys R."/>
            <person name="Stajich J.E."/>
        </authorList>
    </citation>
    <scope>NUCLEOTIDE SEQUENCE [LARGE SCALE GENOMIC DNA]</scope>
    <source>
        <strain evidence="1 2">LSU 92-RS-03</strain>
    </source>
</reference>
<comment type="caution">
    <text evidence="1">The sequence shown here is derived from an EMBL/GenBank/DDBJ whole genome shotgun (WGS) entry which is preliminary data.</text>
</comment>
<sequence length="471" mass="53608">MSKFPANPIGKILTRGLLFHHILEVLSSEWSCAFLSKNLGAPIALTNILQKAPLGKRDIQRPPEVWSALIQARRNGQLKHVERILGPFKKNELNYYRDAVMAFSDTIVSVDITDDGAKGSGYNKIRDLFDEDQYEPRRRYAYMSGSEEEYVRRRNGDYVSEDSDSDTNTYSNGEYYAFLKDLEHLKALKEAVLERSSKITLKDVTNVVDVCPHIKIFSSQLSQQKSSTLFPHTDIETLWLNDAPVSDNLILYCINNFPRLKGVSIAYVPASRPSPDVLQRLINYISRTDSFKLYSFELKEAQPFIRTCFETMMNGSLSVSVNFKPNGTQTISVIVPEAKAYQLVDYGDLITDLTIDFPIVHDYYALNQPCIKNAFATCSQLRKLCVKGFECYACDCESRMNTSIVELNLDQCNIISPAFLNRISAQLPNLRKLDIERPVRKGGFEYPNHFDVDMPFSSLDVLGCLFRFSVY</sequence>